<dbReference type="PANTHER" id="PTHR40050">
    <property type="entry name" value="INNER SPORE COAT PROTEIN H"/>
    <property type="match status" value="1"/>
</dbReference>
<organism evidence="1 2">
    <name type="scientific">Domibacillus aminovorans</name>
    <dbReference type="NCBI Taxonomy" id="29332"/>
    <lineage>
        <taxon>Bacteria</taxon>
        <taxon>Bacillati</taxon>
        <taxon>Bacillota</taxon>
        <taxon>Bacilli</taxon>
        <taxon>Bacillales</taxon>
        <taxon>Bacillaceae</taxon>
        <taxon>Domibacillus</taxon>
    </lineage>
</organism>
<dbReference type="RefSeq" id="WP_018391935.1">
    <property type="nucleotide sequence ID" value="NZ_LQWZ01000001.1"/>
</dbReference>
<dbReference type="Pfam" id="PF08757">
    <property type="entry name" value="CotH"/>
    <property type="match status" value="1"/>
</dbReference>
<accession>A0A177L227</accession>
<dbReference type="OrthoDB" id="3235126at2"/>
<dbReference type="InterPro" id="IPR014867">
    <property type="entry name" value="Spore_coat_CotH_CotH2/3/7"/>
</dbReference>
<keyword evidence="1" id="KW-0946">Virion</keyword>
<dbReference type="PANTHER" id="PTHR40050:SF1">
    <property type="entry name" value="INNER SPORE COAT PROTEIN H"/>
    <property type="match status" value="1"/>
</dbReference>
<dbReference type="Proteomes" id="UP000077271">
    <property type="component" value="Unassembled WGS sequence"/>
</dbReference>
<sequence>MSYLIPSYFLIIKEEDLEELRSDLWNDDPVPAYLKVENVTYDIDIAYRGSYTRKFRKRSYWIGFVKPEHCSGSREIHLNAEYKDPSLIRNKLSFDFFQDLGVLSPHSQHINLIRNDSSKGVYLQLESVDDLFLKKRGLPLGPIYYAVNNNANFSLTRDEKRKESLLSGYKRAFGNPSDDDFLHELIDKINTTHLSKYPNEISQYLNVDKYLRWFAGAVCTMNNDGFTHNYALYRNSETGLFEIIPWDYDATWGRKVDGGVMRYDYVPIEGKKANNLCHLLLQVPEFRKLYRNILEEILETIFTVEHLETKVISLHQALRPHVLSDPYKKKTIDIFEGEPEFIFQFIRDRNSYLKKHLVDFD</sequence>
<evidence type="ECO:0000313" key="1">
    <source>
        <dbReference type="EMBL" id="OAH59688.1"/>
    </source>
</evidence>
<proteinExistence type="predicted"/>
<name>A0A177L227_9BACI</name>
<gene>
    <name evidence="1" type="ORF">AWH48_00855</name>
</gene>
<dbReference type="AlphaFoldDB" id="A0A177L227"/>
<reference evidence="1 2" key="1">
    <citation type="submission" date="2016-01" db="EMBL/GenBank/DDBJ databases">
        <title>Investigation of taxonomic status of Bacillus aminovorans.</title>
        <authorList>
            <person name="Verma A."/>
            <person name="Pal Y."/>
            <person name="Krishnamurthi S."/>
        </authorList>
    </citation>
    <scope>NUCLEOTIDE SEQUENCE [LARGE SCALE GENOMIC DNA]</scope>
    <source>
        <strain evidence="1 2">DSM 4337</strain>
    </source>
</reference>
<dbReference type="EMBL" id="LQWZ01000001">
    <property type="protein sequence ID" value="OAH59688.1"/>
    <property type="molecule type" value="Genomic_DNA"/>
</dbReference>
<keyword evidence="1" id="KW-0167">Capsid protein</keyword>
<evidence type="ECO:0000313" key="2">
    <source>
        <dbReference type="Proteomes" id="UP000077271"/>
    </source>
</evidence>
<protein>
    <submittedName>
        <fullName evidence="1">Spore coat protein</fullName>
    </submittedName>
</protein>
<comment type="caution">
    <text evidence="1">The sequence shown here is derived from an EMBL/GenBank/DDBJ whole genome shotgun (WGS) entry which is preliminary data.</text>
</comment>